<evidence type="ECO:0000256" key="2">
    <source>
        <dbReference type="SAM" id="Phobius"/>
    </source>
</evidence>
<gene>
    <name evidence="3" type="ORF">N7469_006535</name>
</gene>
<dbReference type="OrthoDB" id="4361430at2759"/>
<evidence type="ECO:0000313" key="3">
    <source>
        <dbReference type="EMBL" id="KAJ5231947.1"/>
    </source>
</evidence>
<accession>A0A9W9NY99</accession>
<feature type="transmembrane region" description="Helical" evidence="2">
    <location>
        <begin position="125"/>
        <end position="144"/>
    </location>
</feature>
<proteinExistence type="predicted"/>
<organism evidence="3 4">
    <name type="scientific">Penicillium citrinum</name>
    <dbReference type="NCBI Taxonomy" id="5077"/>
    <lineage>
        <taxon>Eukaryota</taxon>
        <taxon>Fungi</taxon>
        <taxon>Dikarya</taxon>
        <taxon>Ascomycota</taxon>
        <taxon>Pezizomycotina</taxon>
        <taxon>Eurotiomycetes</taxon>
        <taxon>Eurotiomycetidae</taxon>
        <taxon>Eurotiales</taxon>
        <taxon>Aspergillaceae</taxon>
        <taxon>Penicillium</taxon>
    </lineage>
</organism>
<evidence type="ECO:0000256" key="1">
    <source>
        <dbReference type="SAM" id="MobiDB-lite"/>
    </source>
</evidence>
<feature type="transmembrane region" description="Helical" evidence="2">
    <location>
        <begin position="164"/>
        <end position="194"/>
    </location>
</feature>
<feature type="region of interest" description="Disordered" evidence="1">
    <location>
        <begin position="323"/>
        <end position="348"/>
    </location>
</feature>
<dbReference type="EMBL" id="JAPQKT010000005">
    <property type="protein sequence ID" value="KAJ5231947.1"/>
    <property type="molecule type" value="Genomic_DNA"/>
</dbReference>
<feature type="transmembrane region" description="Helical" evidence="2">
    <location>
        <begin position="82"/>
        <end position="104"/>
    </location>
</feature>
<keyword evidence="2" id="KW-0472">Membrane</keyword>
<reference evidence="3" key="2">
    <citation type="journal article" date="2023" name="IMA Fungus">
        <title>Comparative genomic study of the Penicillium genus elucidates a diverse pangenome and 15 lateral gene transfer events.</title>
        <authorList>
            <person name="Petersen C."/>
            <person name="Sorensen T."/>
            <person name="Nielsen M.R."/>
            <person name="Sondergaard T.E."/>
            <person name="Sorensen J.L."/>
            <person name="Fitzpatrick D.A."/>
            <person name="Frisvad J.C."/>
            <person name="Nielsen K.L."/>
        </authorList>
    </citation>
    <scope>NUCLEOTIDE SEQUENCE</scope>
    <source>
        <strain evidence="3">IBT 23319</strain>
    </source>
</reference>
<feature type="transmembrane region" description="Helical" evidence="2">
    <location>
        <begin position="249"/>
        <end position="267"/>
    </location>
</feature>
<protein>
    <submittedName>
        <fullName evidence="3">Uncharacterized protein</fullName>
    </submittedName>
</protein>
<comment type="caution">
    <text evidence="3">The sequence shown here is derived from an EMBL/GenBank/DDBJ whole genome shotgun (WGS) entry which is preliminary data.</text>
</comment>
<dbReference type="AlphaFoldDB" id="A0A9W9NY99"/>
<sequence length="348" mass="39444">MYVYTLFMPIFELLTALVLIVLFAGYFLLNKRKGGTLRPLPFKTVLVSMLSFTGSQICIGIYNIMSIGRFHFSNKTYSIPELISEALMLFAVNLLFYAFFEMILIFGEQIIGKSNFWPRMRIVHWMLLGLFVVLSILEWCWYVYQMVSGIKSVQTLGRASPDPYWVWTQIIASRWIVFWVGSWEVLGLFLIMGIQMSTRTSHIRMSTFLAVMSTSLFFGLNCLWAVWSINSYLASAVPPNDVAIAVREIIQFPFVTGTYLGLGLCFWRFPLQVVIDLDDNSDSAIKFTRSTGPVEADSRKILPEADTSREIIEADGSRAVLEADGSNPISEADSTTLYTTSGSSRRRC</sequence>
<feature type="transmembrane region" description="Helical" evidence="2">
    <location>
        <begin position="40"/>
        <end position="62"/>
    </location>
</feature>
<feature type="transmembrane region" description="Helical" evidence="2">
    <location>
        <begin position="206"/>
        <end position="229"/>
    </location>
</feature>
<feature type="compositionally biased region" description="Polar residues" evidence="1">
    <location>
        <begin position="327"/>
        <end position="348"/>
    </location>
</feature>
<keyword evidence="4" id="KW-1185">Reference proteome</keyword>
<feature type="transmembrane region" description="Helical" evidence="2">
    <location>
        <begin position="6"/>
        <end position="28"/>
    </location>
</feature>
<keyword evidence="2" id="KW-0812">Transmembrane</keyword>
<evidence type="ECO:0000313" key="4">
    <source>
        <dbReference type="Proteomes" id="UP001147733"/>
    </source>
</evidence>
<dbReference type="GeneID" id="81384620"/>
<keyword evidence="2" id="KW-1133">Transmembrane helix</keyword>
<reference evidence="3" key="1">
    <citation type="submission" date="2022-11" db="EMBL/GenBank/DDBJ databases">
        <authorList>
            <person name="Petersen C."/>
        </authorList>
    </citation>
    <scope>NUCLEOTIDE SEQUENCE</scope>
    <source>
        <strain evidence="3">IBT 23319</strain>
    </source>
</reference>
<dbReference type="Proteomes" id="UP001147733">
    <property type="component" value="Unassembled WGS sequence"/>
</dbReference>
<dbReference type="RefSeq" id="XP_056500691.1">
    <property type="nucleotide sequence ID" value="XM_056645453.1"/>
</dbReference>
<name>A0A9W9NY99_PENCI</name>